<dbReference type="AlphaFoldDB" id="A0A4Z1T4C1"/>
<evidence type="ECO:0000256" key="1">
    <source>
        <dbReference type="SAM" id="MobiDB-lite"/>
    </source>
</evidence>
<organism evidence="2 3">
    <name type="scientific">Giardia muris</name>
    <dbReference type="NCBI Taxonomy" id="5742"/>
    <lineage>
        <taxon>Eukaryota</taxon>
        <taxon>Metamonada</taxon>
        <taxon>Diplomonadida</taxon>
        <taxon>Hexamitidae</taxon>
        <taxon>Giardiinae</taxon>
        <taxon>Giardia</taxon>
    </lineage>
</organism>
<feature type="compositionally biased region" description="Low complexity" evidence="1">
    <location>
        <begin position="19"/>
        <end position="29"/>
    </location>
</feature>
<keyword evidence="3" id="KW-1185">Reference proteome</keyword>
<comment type="caution">
    <text evidence="2">The sequence shown here is derived from an EMBL/GenBank/DDBJ whole genome shotgun (WGS) entry which is preliminary data.</text>
</comment>
<reference evidence="2 3" key="1">
    <citation type="submission" date="2019-05" db="EMBL/GenBank/DDBJ databases">
        <title>The compact genome of Giardia muris reveals important steps in the evolution of intestinal protozoan parasites.</title>
        <authorList>
            <person name="Xu F."/>
            <person name="Jimenez-Gonzalez A."/>
            <person name="Einarsson E."/>
            <person name="Astvaldsson A."/>
            <person name="Peirasmaki D."/>
            <person name="Eckmann L."/>
            <person name="Andersson J.O."/>
            <person name="Svard S.G."/>
            <person name="Jerlstrom-Hultqvist J."/>
        </authorList>
    </citation>
    <scope>NUCLEOTIDE SEQUENCE [LARGE SCALE GENOMIC DNA]</scope>
    <source>
        <strain evidence="2 3">Roberts-Thomson</strain>
    </source>
</reference>
<feature type="compositionally biased region" description="Pro residues" evidence="1">
    <location>
        <begin position="131"/>
        <end position="140"/>
    </location>
</feature>
<feature type="compositionally biased region" description="Polar residues" evidence="1">
    <location>
        <begin position="105"/>
        <end position="115"/>
    </location>
</feature>
<feature type="region of interest" description="Disordered" evidence="1">
    <location>
        <begin position="1"/>
        <end position="206"/>
    </location>
</feature>
<dbReference type="PRINTS" id="PR01217">
    <property type="entry name" value="PRICHEXTENSN"/>
</dbReference>
<evidence type="ECO:0000313" key="3">
    <source>
        <dbReference type="Proteomes" id="UP000315496"/>
    </source>
</evidence>
<feature type="compositionally biased region" description="Polar residues" evidence="1">
    <location>
        <begin position="146"/>
        <end position="162"/>
    </location>
</feature>
<feature type="compositionally biased region" description="Pro residues" evidence="1">
    <location>
        <begin position="62"/>
        <end position="74"/>
    </location>
</feature>
<gene>
    <name evidence="2" type="ORF">GMRT_24412</name>
</gene>
<evidence type="ECO:0000313" key="2">
    <source>
        <dbReference type="EMBL" id="TNJ27379.1"/>
    </source>
</evidence>
<proteinExistence type="predicted"/>
<sequence length="206" mass="23051">MEAPRVQKRHEGMDQEVITSLSASLTASSPFHPRTRGLDDVQQSRRSKKPPFVLHANRAPSPHSPGPRPYPPLYWPLTPVSIHAQGPSGGYYDMTIHPRPRGQEDSTQAFYRQQGQPPPPTSWTEDRRPPKPGPARPTTPPCQDDPSFTQHPLHPTPSSHQGHVSRPRPQPQSPSPQSLRAQPKAHKRPQRPPAQEETQGHKHLIP</sequence>
<dbReference type="EMBL" id="VDLU01000004">
    <property type="protein sequence ID" value="TNJ27379.1"/>
    <property type="molecule type" value="Genomic_DNA"/>
</dbReference>
<dbReference type="Proteomes" id="UP000315496">
    <property type="component" value="Chromosome 4"/>
</dbReference>
<accession>A0A4Z1T4C1</accession>
<name>A0A4Z1T4C1_GIAMU</name>
<protein>
    <submittedName>
        <fullName evidence="2">Uncharacterized protein</fullName>
    </submittedName>
</protein>
<dbReference type="VEuPathDB" id="GiardiaDB:GMRT_24412"/>